<name>A0A0X3PZU9_SCHSO</name>
<reference evidence="5" key="1">
    <citation type="submission" date="2016-01" db="EMBL/GenBank/DDBJ databases">
        <title>Reference transcriptome for the parasite Schistocephalus solidus: insights into the molecular evolution of parasitism.</title>
        <authorList>
            <person name="Hebert F.O."/>
            <person name="Grambauer S."/>
            <person name="Barber I."/>
            <person name="Landry C.R."/>
            <person name="Aubin-Horth N."/>
        </authorList>
    </citation>
    <scope>NUCLEOTIDE SEQUENCE</scope>
</reference>
<dbReference type="InterPro" id="IPR032675">
    <property type="entry name" value="LRR_dom_sf"/>
</dbReference>
<dbReference type="InterPro" id="IPR007122">
    <property type="entry name" value="Villin/Gelsolin"/>
</dbReference>
<feature type="compositionally biased region" description="Basic and acidic residues" evidence="3">
    <location>
        <begin position="799"/>
        <end position="811"/>
    </location>
</feature>
<dbReference type="GO" id="GO:0030239">
    <property type="term" value="P:myofibril assembly"/>
    <property type="evidence" value="ECO:0007669"/>
    <property type="project" value="TreeGrafter"/>
</dbReference>
<accession>A0A0X3PZU9</accession>
<feature type="compositionally biased region" description="Low complexity" evidence="3">
    <location>
        <begin position="1117"/>
        <end position="1138"/>
    </location>
</feature>
<dbReference type="PANTHER" id="PTHR11977:SF51">
    <property type="entry name" value="PROTEIN FLIGHTLESS-1 HOMOLOG"/>
    <property type="match status" value="1"/>
</dbReference>
<evidence type="ECO:0000256" key="2">
    <source>
        <dbReference type="ARBA" id="ARBA00022737"/>
    </source>
</evidence>
<feature type="compositionally biased region" description="Low complexity" evidence="3">
    <location>
        <begin position="789"/>
        <end position="798"/>
    </location>
</feature>
<protein>
    <recommendedName>
        <fullName evidence="4">Gelsolin-like domain-containing protein</fullName>
    </recommendedName>
</protein>
<evidence type="ECO:0000313" key="5">
    <source>
        <dbReference type="EMBL" id="JAP56700.1"/>
    </source>
</evidence>
<dbReference type="InterPro" id="IPR007123">
    <property type="entry name" value="Gelsolin-like_dom"/>
</dbReference>
<dbReference type="Pfam" id="PF00626">
    <property type="entry name" value="Gelsolin"/>
    <property type="match status" value="4"/>
</dbReference>
<dbReference type="GO" id="GO:0005546">
    <property type="term" value="F:phosphatidylinositol-4,5-bisphosphate binding"/>
    <property type="evidence" value="ECO:0007669"/>
    <property type="project" value="TreeGrafter"/>
</dbReference>
<dbReference type="Pfam" id="PF13855">
    <property type="entry name" value="LRR_8"/>
    <property type="match status" value="2"/>
</dbReference>
<dbReference type="SUPFAM" id="SSF52058">
    <property type="entry name" value="L domain-like"/>
    <property type="match status" value="1"/>
</dbReference>
<dbReference type="GO" id="GO:0005634">
    <property type="term" value="C:nucleus"/>
    <property type="evidence" value="ECO:0007669"/>
    <property type="project" value="TreeGrafter"/>
</dbReference>
<dbReference type="GO" id="GO:0051015">
    <property type="term" value="F:actin filament binding"/>
    <property type="evidence" value="ECO:0007669"/>
    <property type="project" value="InterPro"/>
</dbReference>
<evidence type="ECO:0000256" key="1">
    <source>
        <dbReference type="ARBA" id="ARBA00022614"/>
    </source>
</evidence>
<dbReference type="SMART" id="SM00364">
    <property type="entry name" value="LRR_BAC"/>
    <property type="match status" value="9"/>
</dbReference>
<feature type="domain" description="Gelsolin-like" evidence="4">
    <location>
        <begin position="702"/>
        <end position="765"/>
    </location>
</feature>
<dbReference type="SUPFAM" id="SSF55753">
    <property type="entry name" value="Actin depolymerizing proteins"/>
    <property type="match status" value="6"/>
</dbReference>
<dbReference type="Gene3D" id="3.80.10.10">
    <property type="entry name" value="Ribonuclease Inhibitor"/>
    <property type="match status" value="2"/>
</dbReference>
<dbReference type="GO" id="GO:0015629">
    <property type="term" value="C:actin cytoskeleton"/>
    <property type="evidence" value="ECO:0007669"/>
    <property type="project" value="TreeGrafter"/>
</dbReference>
<dbReference type="PROSITE" id="PS51450">
    <property type="entry name" value="LRR"/>
    <property type="match status" value="5"/>
</dbReference>
<feature type="domain" description="Gelsolin-like" evidence="4">
    <location>
        <begin position="864"/>
        <end position="913"/>
    </location>
</feature>
<dbReference type="GO" id="GO:0005737">
    <property type="term" value="C:cytoplasm"/>
    <property type="evidence" value="ECO:0007669"/>
    <property type="project" value="TreeGrafter"/>
</dbReference>
<organism evidence="5">
    <name type="scientific">Schistocephalus solidus</name>
    <name type="common">Tapeworm</name>
    <dbReference type="NCBI Taxonomy" id="70667"/>
    <lineage>
        <taxon>Eukaryota</taxon>
        <taxon>Metazoa</taxon>
        <taxon>Spiralia</taxon>
        <taxon>Lophotrochozoa</taxon>
        <taxon>Platyhelminthes</taxon>
        <taxon>Cestoda</taxon>
        <taxon>Eucestoda</taxon>
        <taxon>Diphyllobothriidea</taxon>
        <taxon>Diphyllobothriidae</taxon>
        <taxon>Schistocephalus</taxon>
    </lineage>
</organism>
<dbReference type="GO" id="GO:0051014">
    <property type="term" value="P:actin filament severing"/>
    <property type="evidence" value="ECO:0007669"/>
    <property type="project" value="TreeGrafter"/>
</dbReference>
<dbReference type="InterPro" id="IPR029006">
    <property type="entry name" value="ADF-H/Gelsolin-like_dom_sf"/>
</dbReference>
<evidence type="ECO:0000256" key="3">
    <source>
        <dbReference type="SAM" id="MobiDB-lite"/>
    </source>
</evidence>
<dbReference type="GO" id="GO:0051016">
    <property type="term" value="P:barbed-end actin filament capping"/>
    <property type="evidence" value="ECO:0007669"/>
    <property type="project" value="TreeGrafter"/>
</dbReference>
<dbReference type="Gene3D" id="3.40.20.10">
    <property type="entry name" value="Severin"/>
    <property type="match status" value="6"/>
</dbReference>
<evidence type="ECO:0000259" key="4">
    <source>
        <dbReference type="Pfam" id="PF00626"/>
    </source>
</evidence>
<feature type="region of interest" description="Disordered" evidence="3">
    <location>
        <begin position="1083"/>
        <end position="1144"/>
    </location>
</feature>
<dbReference type="InterPro" id="IPR001611">
    <property type="entry name" value="Leu-rich_rpt"/>
</dbReference>
<feature type="domain" description="Gelsolin-like" evidence="4">
    <location>
        <begin position="572"/>
        <end position="651"/>
    </location>
</feature>
<dbReference type="PANTHER" id="PTHR11977">
    <property type="entry name" value="VILLIN"/>
    <property type="match status" value="1"/>
</dbReference>
<dbReference type="CDD" id="cd11291">
    <property type="entry name" value="gelsolin_S6_like"/>
    <property type="match status" value="1"/>
</dbReference>
<dbReference type="InterPro" id="IPR003591">
    <property type="entry name" value="Leu-rich_rpt_typical-subtyp"/>
</dbReference>
<dbReference type="SMART" id="SM00369">
    <property type="entry name" value="LRR_TYP"/>
    <property type="match status" value="10"/>
</dbReference>
<feature type="domain" description="Gelsolin-like" evidence="4">
    <location>
        <begin position="1369"/>
        <end position="1416"/>
    </location>
</feature>
<dbReference type="FunFam" id="3.80.10.10:FF:001164">
    <property type="entry name" value="GH01279p"/>
    <property type="match status" value="1"/>
</dbReference>
<proteinExistence type="predicted"/>
<keyword evidence="1" id="KW-0433">Leucine-rich repeat</keyword>
<dbReference type="EMBL" id="GEEE01006525">
    <property type="protein sequence ID" value="JAP56700.1"/>
    <property type="molecule type" value="Transcribed_RNA"/>
</dbReference>
<dbReference type="SMART" id="SM00262">
    <property type="entry name" value="GEL"/>
    <property type="match status" value="5"/>
</dbReference>
<gene>
    <name evidence="5" type="ORF">TR82572</name>
</gene>
<dbReference type="GO" id="GO:0008154">
    <property type="term" value="P:actin polymerization or depolymerization"/>
    <property type="evidence" value="ECO:0007669"/>
    <property type="project" value="TreeGrafter"/>
</dbReference>
<sequence length="1460" mass="164484">MAATSASSSKSVTQFLRSLDLSGVDFGAASQHVASCAEVSGGSPLRRSKKKKLLEAASQVFPSTMPLERMSRLETLKLRDADLSDGELPSQLAHLSRLEYLSLAKNKLTHLTAITDWPAVFPRLRVLNCRRNALSAVDSIPSDIFECPNLQVIDFSCNNLTRVPRGIENASGLLVLNLSENNLTAIPEELFVQCTNLMLLDLSDNHLQTLPAQLRRCSSLQQLILSRNPLQHYPLRAVAAIKHLQVLHLSNTQRRLDNIPSELDRLEKLVDLDLSENQLNRIPEPVFQLRSLRKLDVSRNSITDLSMLTDNWPNLEYLNLSFNQLLCLPSGLTRLTKLRKLYINNNQLKFDGIPSGIGKLNDLEVFDAAHNLLENIPEGLCRCGRLKRLLLSSNRLVTLPDAIHFLIENLEKFDVEDNPNLRFPERPAALQKGAGSAFYNIDFSLETQLQLLRGGPPSDAASEAKNAKDTAARIRRLRRRRFDGNVNDKDSSAVLAGMRHVANEKEAIMRRRHEDVAEEDKQISAKRWKDALAKPNLDYSEIFDQNAGLRPGVEVWVIDEFCPRRYDMEEFQGSLLDGDCYIILETRTLEADDSFGAQGGLDWRIFYWIGKNASLDKRACSAVHAVYLRNFLGAEGQTAREEQGDESPDFLALFGGSLTVLEGAQGYTGFFHVEAKEVIVKLYRLFGQEKDMHVVSMPLTPLSLDPKYVYLVDGDSKIYVWMGSQARVIIQTRGRLLAEKIAQKERLNEAEILVESEGKESNEFLAVLLGLWKPPPLLNPNIDESDLQAPKAAGAADPDAAKRALEEERQAHKQKILTNHPKPPTVETKPAPPRDFIPLDWKVPRPILYDVKLGRGYLELLQTELPTGQLTRALLQSQNVYLVDCGGELYVWMGKKSAKFLRYAGFKLAQELMDMMPRGFYGGAESSLIAELVSDASTTPKRPTPQLCPEGAESQIFRTHFIDWEPAMAVDFTRTARSIAERGADLNVIFERDKMKTDLRALLAPRDSALGWDEAIQLMQELNHELLEPMEPTVDFSHGSPTPSLQQFILDRDWVPVEPQWFGHFFNKDSYIVIARYWDEEEPSEEGGEAASGVETENQPSRQREASAEVEPNPAKSAPDLPSGASSDADGASDCDPSAGGGELDSPSRTVVYFWQGREASDLAWLRFNFSLRKDMEARLSRNPRPDGQPLKVEFKRVHQQQEDLYFLAHFMRRMVIHSGHYRDRDTPERQNSVQLYHLRMNGNPIATRCIEVKPTPTNLNSCFSYICRIPASKLENSAGAPSAGRDQVYIWVGDHAHEGDEPLLEAICRQIYTPAKTEVVSISEGGENDAFWNALGGKRSYDKNADYMNYARLFRLSNDAGYFSASEKCADFCQDDLINDDVMMLDTGDQIYLWLGKRTSDVEVKLSLQAAKLYKENMIRLQPSRPRQLKLTAKNAEPFMFRRCFHGWGPFYEPKDWSG</sequence>
<dbReference type="SMART" id="SM00365">
    <property type="entry name" value="LRR_SD22"/>
    <property type="match status" value="5"/>
</dbReference>
<keyword evidence="2" id="KW-0677">Repeat</keyword>
<feature type="region of interest" description="Disordered" evidence="3">
    <location>
        <begin position="782"/>
        <end position="831"/>
    </location>
</feature>